<dbReference type="GO" id="GO:0009986">
    <property type="term" value="C:cell surface"/>
    <property type="evidence" value="ECO:0007669"/>
    <property type="project" value="UniProtKB-SubCell"/>
</dbReference>
<feature type="domain" description="PDZ" evidence="5">
    <location>
        <begin position="415"/>
        <end position="493"/>
    </location>
</feature>
<dbReference type="GO" id="GO:0005929">
    <property type="term" value="C:cilium"/>
    <property type="evidence" value="ECO:0007669"/>
    <property type="project" value="TreeGrafter"/>
</dbReference>
<dbReference type="InterPro" id="IPR039151">
    <property type="entry name" value="INTU"/>
</dbReference>
<dbReference type="InterPro" id="IPR041489">
    <property type="entry name" value="PDZ_6"/>
</dbReference>
<comment type="subcellular location">
    <subcellularLocation>
        <location evidence="2">Cell surface</location>
    </subcellularLocation>
    <subcellularLocation>
        <location evidence="1">Cytoplasm</location>
        <location evidence="1">Cytoskeleton</location>
        <location evidence="1">Cilium basal body</location>
    </subcellularLocation>
</comment>
<dbReference type="SUPFAM" id="SSF50156">
    <property type="entry name" value="PDZ domain-like"/>
    <property type="match status" value="3"/>
</dbReference>
<gene>
    <name evidence="6" type="ORF">CCUR1050_LOCUS20611</name>
</gene>
<dbReference type="AlphaFoldDB" id="A0A7S0MLP8"/>
<feature type="region of interest" description="Disordered" evidence="4">
    <location>
        <begin position="146"/>
        <end position="165"/>
    </location>
</feature>
<proteinExistence type="predicted"/>
<evidence type="ECO:0000256" key="1">
    <source>
        <dbReference type="ARBA" id="ARBA00004120"/>
    </source>
</evidence>
<evidence type="ECO:0000256" key="2">
    <source>
        <dbReference type="ARBA" id="ARBA00004241"/>
    </source>
</evidence>
<dbReference type="EMBL" id="HBEZ01037485">
    <property type="protein sequence ID" value="CAD8642927.1"/>
    <property type="molecule type" value="Transcribed_RNA"/>
</dbReference>
<organism evidence="6">
    <name type="scientific">Cryptomonas curvata</name>
    <dbReference type="NCBI Taxonomy" id="233186"/>
    <lineage>
        <taxon>Eukaryota</taxon>
        <taxon>Cryptophyceae</taxon>
        <taxon>Cryptomonadales</taxon>
        <taxon>Cryptomonadaceae</taxon>
        <taxon>Cryptomonas</taxon>
    </lineage>
</organism>
<sequence length="675" mass="72231">MLPGSPQISFVNGGTVPFFNPVQSNAVHFREKLVINSNAWPTIQQAVPISTDPTQSNFFSLEGNVTSLPFDNFMFAQSSWPSENPNGHVIPAVIVHEQHIPRASVVNPPHFVDDAMFQAVGRSPGHGTANFASPKLKSRNQYGESAALRTPKAGMNSNDRFNPAKLPERSDLLQREIELAAARTRIAMLENVFFPESFAYLKKHQQQITKEKSDENMKETTAGMNDAQQKEEGIQCRMSYDDKMAKDRAIPLSKHQERDDLLLSPSLPVYPKQMEAAKVCLSPTHNSDGGVQFTKTADPNENSPKICSPPANIRPIFKTIELIRTTTPGRDPSQGAGVGMIFQQTKLTNRMIVSGLTPGGSASLCGKINVGDVIHAINRIPVAGKSILDVVSMIKGPEGSKIIIDLQDYESNIRKVALRREPVQGRDVVSGQDAGVGVAIQASKSTKVIVIVSITSNSSAARSGAVFLGDIIHAIDAMPVQGLPIPDVVGRIKGPIGTEIVLHLESTGVDPSSLSSSPRKMSLFAPANPEQPPAAHDGSVVDDQRISPDAQVKSPDVQVKSPDSKTQASPVDTKRVVMRRKAFAQTAAGAGGNGIVLGGIGMSFVISEGRHIVSQLAPQGAAQASGLINIGDIILAINDAPAYGKSIKDLIAEIVGPENTEVSILLQIVAESHHL</sequence>
<feature type="region of interest" description="Disordered" evidence="4">
    <location>
        <begin position="507"/>
        <end position="571"/>
    </location>
</feature>
<dbReference type="PROSITE" id="PS50106">
    <property type="entry name" value="PDZ"/>
    <property type="match status" value="3"/>
</dbReference>
<dbReference type="Pfam" id="PF00595">
    <property type="entry name" value="PDZ"/>
    <property type="match status" value="1"/>
</dbReference>
<dbReference type="InterPro" id="IPR036034">
    <property type="entry name" value="PDZ_sf"/>
</dbReference>
<dbReference type="Pfam" id="PF17820">
    <property type="entry name" value="PDZ_6"/>
    <property type="match status" value="1"/>
</dbReference>
<dbReference type="PANTHER" id="PTHR21082">
    <property type="entry name" value="PROTEIN INTURNED"/>
    <property type="match status" value="1"/>
</dbReference>
<evidence type="ECO:0000259" key="5">
    <source>
        <dbReference type="PROSITE" id="PS50106"/>
    </source>
</evidence>
<accession>A0A7S0MLP8</accession>
<protein>
    <recommendedName>
        <fullName evidence="3">Inturned planar cell polarity effector homolog</fullName>
    </recommendedName>
</protein>
<evidence type="ECO:0000256" key="3">
    <source>
        <dbReference type="ARBA" id="ARBA00032633"/>
    </source>
</evidence>
<evidence type="ECO:0000256" key="4">
    <source>
        <dbReference type="SAM" id="MobiDB-lite"/>
    </source>
</evidence>
<dbReference type="GO" id="GO:0005737">
    <property type="term" value="C:cytoplasm"/>
    <property type="evidence" value="ECO:0007669"/>
    <property type="project" value="TreeGrafter"/>
</dbReference>
<evidence type="ECO:0000313" key="6">
    <source>
        <dbReference type="EMBL" id="CAD8642927.1"/>
    </source>
</evidence>
<reference evidence="6" key="1">
    <citation type="submission" date="2021-01" db="EMBL/GenBank/DDBJ databases">
        <authorList>
            <person name="Corre E."/>
            <person name="Pelletier E."/>
            <person name="Niang G."/>
            <person name="Scheremetjew M."/>
            <person name="Finn R."/>
            <person name="Kale V."/>
            <person name="Holt S."/>
            <person name="Cochrane G."/>
            <person name="Meng A."/>
            <person name="Brown T."/>
            <person name="Cohen L."/>
        </authorList>
    </citation>
    <scope>NUCLEOTIDE SEQUENCE</scope>
    <source>
        <strain evidence="6">CCAP979/52</strain>
    </source>
</reference>
<name>A0A7S0MLP8_9CRYP</name>
<dbReference type="Gene3D" id="2.30.42.10">
    <property type="match status" value="3"/>
</dbReference>
<dbReference type="SMART" id="SM00228">
    <property type="entry name" value="PDZ"/>
    <property type="match status" value="3"/>
</dbReference>
<dbReference type="InterPro" id="IPR001478">
    <property type="entry name" value="PDZ"/>
</dbReference>
<feature type="domain" description="PDZ" evidence="5">
    <location>
        <begin position="598"/>
        <end position="675"/>
    </location>
</feature>
<dbReference type="PANTHER" id="PTHR21082:SF4">
    <property type="entry name" value="PROTEIN INTURNED"/>
    <property type="match status" value="1"/>
</dbReference>
<dbReference type="GO" id="GO:0060271">
    <property type="term" value="P:cilium assembly"/>
    <property type="evidence" value="ECO:0007669"/>
    <property type="project" value="InterPro"/>
</dbReference>
<feature type="domain" description="PDZ" evidence="5">
    <location>
        <begin position="319"/>
        <end position="395"/>
    </location>
</feature>